<evidence type="ECO:0000313" key="11">
    <source>
        <dbReference type="Proteomes" id="UP000193411"/>
    </source>
</evidence>
<feature type="transmembrane region" description="Helical" evidence="9">
    <location>
        <begin position="224"/>
        <end position="243"/>
    </location>
</feature>
<comment type="subcellular location">
    <subcellularLocation>
        <location evidence="1">Membrane</location>
        <topology evidence="1">Multi-pass membrane protein</topology>
    </subcellularLocation>
</comment>
<gene>
    <name evidence="10" type="ORF">BCR44DRAFT_125162</name>
</gene>
<keyword evidence="5" id="KW-0571">Peptide transport</keyword>
<evidence type="ECO:0000256" key="9">
    <source>
        <dbReference type="SAM" id="Phobius"/>
    </source>
</evidence>
<dbReference type="EMBL" id="MCFL01000047">
    <property type="protein sequence ID" value="ORZ32388.1"/>
    <property type="molecule type" value="Genomic_DNA"/>
</dbReference>
<evidence type="ECO:0000256" key="2">
    <source>
        <dbReference type="ARBA" id="ARBA00008807"/>
    </source>
</evidence>
<dbReference type="GO" id="GO:0016020">
    <property type="term" value="C:membrane"/>
    <property type="evidence" value="ECO:0007669"/>
    <property type="project" value="UniProtKB-SubCell"/>
</dbReference>
<dbReference type="OrthoDB" id="9986677at2759"/>
<evidence type="ECO:0000256" key="4">
    <source>
        <dbReference type="ARBA" id="ARBA00022692"/>
    </source>
</evidence>
<dbReference type="Pfam" id="PF03169">
    <property type="entry name" value="OPT"/>
    <property type="match status" value="2"/>
</dbReference>
<dbReference type="GO" id="GO:0015031">
    <property type="term" value="P:protein transport"/>
    <property type="evidence" value="ECO:0007669"/>
    <property type="project" value="UniProtKB-KW"/>
</dbReference>
<evidence type="ECO:0000256" key="8">
    <source>
        <dbReference type="ARBA" id="ARBA00023136"/>
    </source>
</evidence>
<protein>
    <submittedName>
        <fullName evidence="10">OPT oligopeptide transporter protein-domain-containing protein</fullName>
    </submittedName>
</protein>
<dbReference type="NCBIfam" id="TIGR00728">
    <property type="entry name" value="OPT_sfam"/>
    <property type="match status" value="2"/>
</dbReference>
<accession>A0A1Y2HCS0</accession>
<feature type="transmembrane region" description="Helical" evidence="9">
    <location>
        <begin position="617"/>
        <end position="636"/>
    </location>
</feature>
<dbReference type="AlphaFoldDB" id="A0A1Y2HCS0"/>
<dbReference type="InterPro" id="IPR004813">
    <property type="entry name" value="OPT"/>
</dbReference>
<dbReference type="GO" id="GO:0035673">
    <property type="term" value="F:oligopeptide transmembrane transporter activity"/>
    <property type="evidence" value="ECO:0007669"/>
    <property type="project" value="InterPro"/>
</dbReference>
<feature type="transmembrane region" description="Helical" evidence="9">
    <location>
        <begin position="52"/>
        <end position="73"/>
    </location>
</feature>
<feature type="transmembrane region" description="Helical" evidence="9">
    <location>
        <begin position="161"/>
        <end position="182"/>
    </location>
</feature>
<sequence>MTEKDIKTGADDASSTATKNESFVIDAEFEGMVGQLVPTTDNVDTPALTFRVWVLGTFFCCAVAFANQILFLFRTNPIAISSFVTVLLSYPLGRIMAATLPGYKFNLFGIEVNLNPGPFSVKEHVLINVFGSTGSSSIYAFYNLGAQEVFFDLKLGTGWDLLFIFASATMGFGLAGICRRFLIRPSNMIWPAVLPSVALFTAFHKTATKGNASDGHKHMSQIKFFGIAAVAMTLWQTLGPGYLSKMLVNLPLLCWIAPKDNLVLQRLGSPKWGVGIMSLSLDWGVIGSTPMAIPFWASVNNFVSWALFAWLLVPLAWQGNWFKQGPWPAETGLNATHLFDGKGIRFQAREAVDPKTRTLNESLFLKRVSPIHFTPLFASAYFGHISSLVASIVHTTLFFGPDIARRFKNAKYDKDDIHCKLIDKYPEVPESWFYGFFIVTGRAHHRCRPMGRYRLAHLGHVPRHRACHCRYRSHRCHLCHSGCTLGLNVVSQFVIGLIIPGRPIFMMAFKCVCFAVSWQCRDLLIDLKIGHYMKVPPRHIFIAQLTSQFIAGFVAYGAYRFWMADPIHTEWIQKLGRVQGIGADWGSANLHTYYSAALIWGAIGAKRFFFDTQYAPVIWLGALCGLLLPIVLWIGHKYVGGQWWVLAHPAILLSPNGPGPTTSGYLPTFIVAFIFQFVAYRYRQAWWARYNYVLATAFDVGVSLVALVTGISQIEGPEWYVSSR</sequence>
<feature type="transmembrane region" description="Helical" evidence="9">
    <location>
        <begin position="540"/>
        <end position="559"/>
    </location>
</feature>
<keyword evidence="8 9" id="KW-0472">Membrane</keyword>
<comment type="similarity">
    <text evidence="2">Belongs to the oligopeptide OPT transporter family.</text>
</comment>
<feature type="transmembrane region" description="Helical" evidence="9">
    <location>
        <begin position="478"/>
        <end position="498"/>
    </location>
</feature>
<dbReference type="Proteomes" id="UP000193411">
    <property type="component" value="Unassembled WGS sequence"/>
</dbReference>
<proteinExistence type="inferred from homology"/>
<evidence type="ECO:0000313" key="10">
    <source>
        <dbReference type="EMBL" id="ORZ32388.1"/>
    </source>
</evidence>
<feature type="transmembrane region" description="Helical" evidence="9">
    <location>
        <begin position="299"/>
        <end position="317"/>
    </location>
</feature>
<feature type="transmembrane region" description="Helical" evidence="9">
    <location>
        <begin position="692"/>
        <end position="714"/>
    </location>
</feature>
<name>A0A1Y2HCS0_9FUNG</name>
<dbReference type="PANTHER" id="PTHR22601">
    <property type="entry name" value="ISP4 LIKE PROTEIN"/>
    <property type="match status" value="1"/>
</dbReference>
<dbReference type="InterPro" id="IPR004648">
    <property type="entry name" value="Oligpept_transpt"/>
</dbReference>
<keyword evidence="11" id="KW-1185">Reference proteome</keyword>
<reference evidence="10 11" key="1">
    <citation type="submission" date="2016-07" db="EMBL/GenBank/DDBJ databases">
        <title>Pervasive Adenine N6-methylation of Active Genes in Fungi.</title>
        <authorList>
            <consortium name="DOE Joint Genome Institute"/>
            <person name="Mondo S.J."/>
            <person name="Dannebaum R.O."/>
            <person name="Kuo R.C."/>
            <person name="Labutti K."/>
            <person name="Haridas S."/>
            <person name="Kuo A."/>
            <person name="Salamov A."/>
            <person name="Ahrendt S.R."/>
            <person name="Lipzen A."/>
            <person name="Sullivan W."/>
            <person name="Andreopoulos W.B."/>
            <person name="Clum A."/>
            <person name="Lindquist E."/>
            <person name="Daum C."/>
            <person name="Ramamoorthy G.K."/>
            <person name="Gryganskyi A."/>
            <person name="Culley D."/>
            <person name="Magnuson J.K."/>
            <person name="James T.Y."/>
            <person name="O'Malley M.A."/>
            <person name="Stajich J.E."/>
            <person name="Spatafora J.W."/>
            <person name="Visel A."/>
            <person name="Grigoriev I.V."/>
        </authorList>
    </citation>
    <scope>NUCLEOTIDE SEQUENCE [LARGE SCALE GENOMIC DNA]</scope>
    <source>
        <strain evidence="10 11">PL171</strain>
    </source>
</reference>
<evidence type="ECO:0000256" key="5">
    <source>
        <dbReference type="ARBA" id="ARBA00022856"/>
    </source>
</evidence>
<evidence type="ECO:0000256" key="7">
    <source>
        <dbReference type="ARBA" id="ARBA00022989"/>
    </source>
</evidence>
<comment type="caution">
    <text evidence="10">The sequence shown here is derived from an EMBL/GenBank/DDBJ whole genome shotgun (WGS) entry which is preliminary data.</text>
</comment>
<evidence type="ECO:0000256" key="3">
    <source>
        <dbReference type="ARBA" id="ARBA00022448"/>
    </source>
</evidence>
<evidence type="ECO:0000256" key="6">
    <source>
        <dbReference type="ARBA" id="ARBA00022927"/>
    </source>
</evidence>
<organism evidence="10 11">
    <name type="scientific">Catenaria anguillulae PL171</name>
    <dbReference type="NCBI Taxonomy" id="765915"/>
    <lineage>
        <taxon>Eukaryota</taxon>
        <taxon>Fungi</taxon>
        <taxon>Fungi incertae sedis</taxon>
        <taxon>Blastocladiomycota</taxon>
        <taxon>Blastocladiomycetes</taxon>
        <taxon>Blastocladiales</taxon>
        <taxon>Catenariaceae</taxon>
        <taxon>Catenaria</taxon>
    </lineage>
</organism>
<keyword evidence="7 9" id="KW-1133">Transmembrane helix</keyword>
<evidence type="ECO:0000256" key="1">
    <source>
        <dbReference type="ARBA" id="ARBA00004141"/>
    </source>
</evidence>
<feature type="transmembrane region" description="Helical" evidence="9">
    <location>
        <begin position="662"/>
        <end position="680"/>
    </location>
</feature>
<keyword evidence="3" id="KW-0813">Transport</keyword>
<keyword evidence="4 9" id="KW-0812">Transmembrane</keyword>
<keyword evidence="6" id="KW-0653">Protein transport</keyword>